<dbReference type="PANTHER" id="PTHR32439">
    <property type="entry name" value="FERREDOXIN--NITRITE REDUCTASE, CHLOROPLASTIC"/>
    <property type="match status" value="1"/>
</dbReference>
<dbReference type="PANTHER" id="PTHR32439:SF9">
    <property type="entry name" value="BLR3264 PROTEIN"/>
    <property type="match status" value="1"/>
</dbReference>
<keyword evidence="2" id="KW-0349">Heme</keyword>
<gene>
    <name evidence="8" type="ORF">MA20_14525</name>
</gene>
<reference evidence="8 9" key="1">
    <citation type="submission" date="2014-09" db="EMBL/GenBank/DDBJ databases">
        <title>Draft genome of Bradyrhizobium japonicum Is-34.</title>
        <authorList>
            <person name="Tsurumaru H."/>
            <person name="Yamakawa T."/>
            <person name="Hashimoto S."/>
            <person name="Okizaki K."/>
            <person name="Kanesaki Y."/>
            <person name="Yoshikawa H."/>
            <person name="Yajima S."/>
        </authorList>
    </citation>
    <scope>NUCLEOTIDE SEQUENCE [LARGE SCALE GENOMIC DNA]</scope>
    <source>
        <strain evidence="8 9">Is-34</strain>
    </source>
</reference>
<evidence type="ECO:0000256" key="5">
    <source>
        <dbReference type="ARBA" id="ARBA00023004"/>
    </source>
</evidence>
<evidence type="ECO:0000313" key="9">
    <source>
        <dbReference type="Proteomes" id="UP000030377"/>
    </source>
</evidence>
<dbReference type="EMBL" id="JRPN01000014">
    <property type="protein sequence ID" value="KGT78618.1"/>
    <property type="molecule type" value="Genomic_DNA"/>
</dbReference>
<dbReference type="InterPro" id="IPR036136">
    <property type="entry name" value="Nit/Sulf_reduc_fer-like_dom_sf"/>
</dbReference>
<keyword evidence="6" id="KW-0411">Iron-sulfur</keyword>
<evidence type="ECO:0000256" key="4">
    <source>
        <dbReference type="ARBA" id="ARBA00023002"/>
    </source>
</evidence>
<accession>A0A0A3YYA8</accession>
<keyword evidence="3" id="KW-0479">Metal-binding</keyword>
<evidence type="ECO:0000256" key="6">
    <source>
        <dbReference type="ARBA" id="ARBA00023014"/>
    </source>
</evidence>
<dbReference type="SUPFAM" id="SSF55124">
    <property type="entry name" value="Nitrite/Sulfite reductase N-terminal domain-like"/>
    <property type="match status" value="1"/>
</dbReference>
<keyword evidence="5" id="KW-0408">Iron</keyword>
<dbReference type="SUPFAM" id="SSF56014">
    <property type="entry name" value="Nitrite and sulphite reductase 4Fe-4S domain-like"/>
    <property type="match status" value="1"/>
</dbReference>
<dbReference type="InterPro" id="IPR012798">
    <property type="entry name" value="Cbl_synth_CobG-like"/>
</dbReference>
<name>A0A0A3YYA8_BRAJP</name>
<evidence type="ECO:0000313" key="8">
    <source>
        <dbReference type="EMBL" id="KGT78618.1"/>
    </source>
</evidence>
<evidence type="ECO:0000256" key="1">
    <source>
        <dbReference type="ARBA" id="ARBA00022485"/>
    </source>
</evidence>
<evidence type="ECO:0000259" key="7">
    <source>
        <dbReference type="Pfam" id="PF03460"/>
    </source>
</evidence>
<dbReference type="Gene3D" id="3.30.413.10">
    <property type="entry name" value="Sulfite Reductase Hemoprotein, domain 1"/>
    <property type="match status" value="2"/>
</dbReference>
<dbReference type="GO" id="GO:0051539">
    <property type="term" value="F:4 iron, 4 sulfur cluster binding"/>
    <property type="evidence" value="ECO:0007669"/>
    <property type="project" value="UniProtKB-KW"/>
</dbReference>
<dbReference type="GO" id="GO:0046872">
    <property type="term" value="F:metal ion binding"/>
    <property type="evidence" value="ECO:0007669"/>
    <property type="project" value="UniProtKB-KW"/>
</dbReference>
<dbReference type="InterPro" id="IPR045854">
    <property type="entry name" value="NO2/SO3_Rdtase_4Fe4S_sf"/>
</dbReference>
<evidence type="ECO:0000256" key="3">
    <source>
        <dbReference type="ARBA" id="ARBA00022723"/>
    </source>
</evidence>
<dbReference type="Proteomes" id="UP000030377">
    <property type="component" value="Unassembled WGS sequence"/>
</dbReference>
<dbReference type="Pfam" id="PF03460">
    <property type="entry name" value="NIR_SIR_ferr"/>
    <property type="match status" value="1"/>
</dbReference>
<dbReference type="NCBIfam" id="TIGR02435">
    <property type="entry name" value="CobG"/>
    <property type="match status" value="1"/>
</dbReference>
<proteinExistence type="predicted"/>
<dbReference type="InterPro" id="IPR005117">
    <property type="entry name" value="NiRdtase/SiRdtase_haem-b_fer"/>
</dbReference>
<keyword evidence="1" id="KW-0004">4Fe-4S</keyword>
<protein>
    <submittedName>
        <fullName evidence="8">Precorrin-3B synthase</fullName>
    </submittedName>
</protein>
<dbReference type="InterPro" id="IPR051329">
    <property type="entry name" value="NIR_SIR_4Fe-4S"/>
</dbReference>
<dbReference type="RefSeq" id="WP_028155676.1">
    <property type="nucleotide sequence ID" value="NZ_JANUDC010000001.1"/>
</dbReference>
<comment type="caution">
    <text evidence="8">The sequence shown here is derived from an EMBL/GenBank/DDBJ whole genome shotgun (WGS) entry which is preliminary data.</text>
</comment>
<dbReference type="Gene3D" id="3.90.480.10">
    <property type="entry name" value="Sulfite Reductase Hemoprotein,Domain 2"/>
    <property type="match status" value="1"/>
</dbReference>
<dbReference type="STRING" id="375.BKD09_RS33710"/>
<dbReference type="AlphaFoldDB" id="A0A0A3YYA8"/>
<keyword evidence="4" id="KW-0560">Oxidoreductase</keyword>
<sequence length="387" mass="40391">MSAAAIKGWCPGALRPMQSGDGLVVRVRPFGGRLEAAQVAGLAELAERYGNGLIDVTSRANLQIRGVSEQGHRRLLDGLALLRLLDPDTDIEARRNILVTPFWNSADETQALAAELEEALADSTLDLPTKFGFAIDDGKSRVLAGDSADVRIERDREGRLLVRADGARLGHSVARGEAVSTALALASWFISSGGAKGGRGRMAAHVAAGAVLPESLSGETESAPVMAASRPGHYPHGALVGVAFGQMLHTTLHQFSGCGHALRMTPWRMVLSEGKREMPSGAGLITEPYDPALRVIACSGAPRCREAHADTRALASALAPRIGLDTRLHVSGCAKGCARSGASAVTLVATSAGFDLVRDGSTRDEPVLRGLNGADIVSDPSILVGGH</sequence>
<evidence type="ECO:0000256" key="2">
    <source>
        <dbReference type="ARBA" id="ARBA00022617"/>
    </source>
</evidence>
<dbReference type="GO" id="GO:0016491">
    <property type="term" value="F:oxidoreductase activity"/>
    <property type="evidence" value="ECO:0007669"/>
    <property type="project" value="UniProtKB-KW"/>
</dbReference>
<feature type="domain" description="Nitrite/Sulfite reductase ferredoxin-like" evidence="7">
    <location>
        <begin position="16"/>
        <end position="80"/>
    </location>
</feature>
<organism evidence="8 9">
    <name type="scientific">Bradyrhizobium japonicum</name>
    <dbReference type="NCBI Taxonomy" id="375"/>
    <lineage>
        <taxon>Bacteria</taxon>
        <taxon>Pseudomonadati</taxon>
        <taxon>Pseudomonadota</taxon>
        <taxon>Alphaproteobacteria</taxon>
        <taxon>Hyphomicrobiales</taxon>
        <taxon>Nitrobacteraceae</taxon>
        <taxon>Bradyrhizobium</taxon>
    </lineage>
</organism>